<dbReference type="Proteomes" id="UP000598174">
    <property type="component" value="Unassembled WGS sequence"/>
</dbReference>
<evidence type="ECO:0000313" key="2">
    <source>
        <dbReference type="EMBL" id="GIE10477.1"/>
    </source>
</evidence>
<comment type="caution">
    <text evidence="2">The sequence shown here is derived from an EMBL/GenBank/DDBJ whole genome shotgun (WGS) entry which is preliminary data.</text>
</comment>
<gene>
    <name evidence="2" type="primary">gatA_2</name>
    <name evidence="2" type="ORF">Afe05nite_23170</name>
</gene>
<dbReference type="SUPFAM" id="SSF75304">
    <property type="entry name" value="Amidase signature (AS) enzymes"/>
    <property type="match status" value="1"/>
</dbReference>
<dbReference type="InterPro" id="IPR023631">
    <property type="entry name" value="Amidase_dom"/>
</dbReference>
<dbReference type="Gene3D" id="3.90.1300.10">
    <property type="entry name" value="Amidase signature (AS) domain"/>
    <property type="match status" value="1"/>
</dbReference>
<dbReference type="GO" id="GO:0003824">
    <property type="term" value="F:catalytic activity"/>
    <property type="evidence" value="ECO:0007669"/>
    <property type="project" value="InterPro"/>
</dbReference>
<feature type="domain" description="Amidase" evidence="1">
    <location>
        <begin position="39"/>
        <end position="458"/>
    </location>
</feature>
<reference evidence="2" key="1">
    <citation type="submission" date="2021-01" db="EMBL/GenBank/DDBJ databases">
        <title>Whole genome shotgun sequence of Actinoplanes ferrugineus NBRC 15555.</title>
        <authorList>
            <person name="Komaki H."/>
            <person name="Tamura T."/>
        </authorList>
    </citation>
    <scope>NUCLEOTIDE SEQUENCE</scope>
    <source>
        <strain evidence="2">NBRC 15555</strain>
    </source>
</reference>
<evidence type="ECO:0000313" key="3">
    <source>
        <dbReference type="Proteomes" id="UP000598174"/>
    </source>
</evidence>
<dbReference type="EMBL" id="BOMM01000016">
    <property type="protein sequence ID" value="GIE10477.1"/>
    <property type="molecule type" value="Genomic_DNA"/>
</dbReference>
<name>A0A919IZ61_9ACTN</name>
<organism evidence="2 3">
    <name type="scientific">Paractinoplanes ferrugineus</name>
    <dbReference type="NCBI Taxonomy" id="113564"/>
    <lineage>
        <taxon>Bacteria</taxon>
        <taxon>Bacillati</taxon>
        <taxon>Actinomycetota</taxon>
        <taxon>Actinomycetes</taxon>
        <taxon>Micromonosporales</taxon>
        <taxon>Micromonosporaceae</taxon>
        <taxon>Paractinoplanes</taxon>
    </lineage>
</organism>
<evidence type="ECO:0000259" key="1">
    <source>
        <dbReference type="Pfam" id="PF01425"/>
    </source>
</evidence>
<keyword evidence="3" id="KW-1185">Reference proteome</keyword>
<accession>A0A919IZ61</accession>
<dbReference type="PANTHER" id="PTHR11895:SF176">
    <property type="entry name" value="AMIDASE AMID-RELATED"/>
    <property type="match status" value="1"/>
</dbReference>
<protein>
    <submittedName>
        <fullName evidence="2">Glutamyl-tRNA(Gln) amidotransferase subunit A</fullName>
    </submittedName>
</protein>
<proteinExistence type="predicted"/>
<dbReference type="AlphaFoldDB" id="A0A919IZ61"/>
<dbReference type="InterPro" id="IPR000120">
    <property type="entry name" value="Amidase"/>
</dbReference>
<dbReference type="RefSeq" id="WP_203817027.1">
    <property type="nucleotide sequence ID" value="NZ_BAAABP010000071.1"/>
</dbReference>
<dbReference type="Pfam" id="PF01425">
    <property type="entry name" value="Amidase"/>
    <property type="match status" value="1"/>
</dbReference>
<dbReference type="InterPro" id="IPR036928">
    <property type="entry name" value="AS_sf"/>
</dbReference>
<sequence length="483" mass="50340">MTVTETTSRPEISTAPDALPLTITAAAAALRAGTLTSVELTRAVLARADKLDGKLGTYLTRMDATALEAAATADAELAAGTDKGVLHGIPLGVKDIIATDGAGTTAQSLIMDPAFGEMGDAPVVARLRSAGGVLVGKATTMEYAIGEPDPSKGFPTPRNPFDPAYWTGGSSSGTGNGVAAGLFLGGLGTDTGGSVRLPAAWCGISGLKQTFGRVPKYGCVPLGYTYDHIGPMTRSARDCAHLLAVLAGHDDRDATSVDVPVDDYVGALTGDLSGLRIGVDLSMLDLPVTDPDLAALARAAVRVLADAGATLVEVTLPYYAELTTATMSGFLAEAFMYHRGDMRERWTDYGKPTRKAVGQGALVTGADYAQIQRVRRVGVRAMAELMTEVDLIVNPATLVFAPRLDGMNFFENEVGAICTPYWNALGLPAISIPMGSSPIGLPAGLQLAGRPFDEATVLRAADAFQLRTTHHLTESEFVKETLA</sequence>
<dbReference type="PANTHER" id="PTHR11895">
    <property type="entry name" value="TRANSAMIDASE"/>
    <property type="match status" value="1"/>
</dbReference>